<proteinExistence type="predicted"/>
<dbReference type="InterPro" id="IPR036259">
    <property type="entry name" value="MFS_trans_sf"/>
</dbReference>
<feature type="transmembrane region" description="Helical" evidence="5">
    <location>
        <begin position="51"/>
        <end position="74"/>
    </location>
</feature>
<name>A0A1B6DX73_9HEMI</name>
<keyword evidence="3 5" id="KW-1133">Transmembrane helix</keyword>
<gene>
    <name evidence="7" type="ORF">g.14983</name>
</gene>
<evidence type="ECO:0000256" key="2">
    <source>
        <dbReference type="ARBA" id="ARBA00022692"/>
    </source>
</evidence>
<reference evidence="7" key="1">
    <citation type="submission" date="2015-12" db="EMBL/GenBank/DDBJ databases">
        <title>De novo transcriptome assembly of four potential Pierce s Disease insect vectors from Arizona vineyards.</title>
        <authorList>
            <person name="Tassone E.E."/>
        </authorList>
    </citation>
    <scope>NUCLEOTIDE SEQUENCE</scope>
</reference>
<protein>
    <recommendedName>
        <fullName evidence="6">Major facilitator superfamily (MFS) profile domain-containing protein</fullName>
    </recommendedName>
</protein>
<organism evidence="7">
    <name type="scientific">Clastoptera arizonana</name>
    <name type="common">Arizona spittle bug</name>
    <dbReference type="NCBI Taxonomy" id="38151"/>
    <lineage>
        <taxon>Eukaryota</taxon>
        <taxon>Metazoa</taxon>
        <taxon>Ecdysozoa</taxon>
        <taxon>Arthropoda</taxon>
        <taxon>Hexapoda</taxon>
        <taxon>Insecta</taxon>
        <taxon>Pterygota</taxon>
        <taxon>Neoptera</taxon>
        <taxon>Paraneoptera</taxon>
        <taxon>Hemiptera</taxon>
        <taxon>Auchenorrhyncha</taxon>
        <taxon>Cercopoidea</taxon>
        <taxon>Clastopteridae</taxon>
        <taxon>Clastoptera</taxon>
    </lineage>
</organism>
<keyword evidence="2 5" id="KW-0812">Transmembrane</keyword>
<feature type="transmembrane region" description="Helical" evidence="5">
    <location>
        <begin position="86"/>
        <end position="107"/>
    </location>
</feature>
<evidence type="ECO:0000259" key="6">
    <source>
        <dbReference type="PROSITE" id="PS50850"/>
    </source>
</evidence>
<dbReference type="AlphaFoldDB" id="A0A1B6DX73"/>
<dbReference type="PANTHER" id="PTHR48021:SF32">
    <property type="entry name" value="FACILITATED TREHALOSE TRANSPORTER TRET1-2 HOMOLOG-LIKE PROTEIN"/>
    <property type="match status" value="1"/>
</dbReference>
<dbReference type="GO" id="GO:0016020">
    <property type="term" value="C:membrane"/>
    <property type="evidence" value="ECO:0007669"/>
    <property type="project" value="UniProtKB-SubCell"/>
</dbReference>
<comment type="subcellular location">
    <subcellularLocation>
        <location evidence="1">Membrane</location>
        <topology evidence="1">Multi-pass membrane protein</topology>
    </subcellularLocation>
</comment>
<dbReference type="InterPro" id="IPR020846">
    <property type="entry name" value="MFS_dom"/>
</dbReference>
<dbReference type="SUPFAM" id="SSF103473">
    <property type="entry name" value="MFS general substrate transporter"/>
    <property type="match status" value="1"/>
</dbReference>
<dbReference type="GO" id="GO:0022857">
    <property type="term" value="F:transmembrane transporter activity"/>
    <property type="evidence" value="ECO:0007669"/>
    <property type="project" value="InterPro"/>
</dbReference>
<dbReference type="EMBL" id="GEDC01007014">
    <property type="protein sequence ID" value="JAS30284.1"/>
    <property type="molecule type" value="Transcribed_RNA"/>
</dbReference>
<dbReference type="PROSITE" id="PS50850">
    <property type="entry name" value="MFS"/>
    <property type="match status" value="1"/>
</dbReference>
<evidence type="ECO:0000256" key="1">
    <source>
        <dbReference type="ARBA" id="ARBA00004141"/>
    </source>
</evidence>
<dbReference type="InterPro" id="IPR005828">
    <property type="entry name" value="MFS_sugar_transport-like"/>
</dbReference>
<sequence>MSILGSICIQHFNRKTLAMASGFGMALSMGVVGTYEYWYENWPVEERPYSWTPLIGILFNVCASMLGMLQLPWLMIGELFPLSVRGFMGGIVSSLAYIFIFGVVKVYPNVQSALDMHGTMWLFTIASFGVIIYVHLFLPETRGKTLLEIEMKFMGEGKSDLDSLESGKKKPDNIVYCISDKVQAK</sequence>
<feature type="transmembrane region" description="Helical" evidence="5">
    <location>
        <begin position="16"/>
        <end position="39"/>
    </location>
</feature>
<evidence type="ECO:0000256" key="5">
    <source>
        <dbReference type="SAM" id="Phobius"/>
    </source>
</evidence>
<dbReference type="PANTHER" id="PTHR48021">
    <property type="match status" value="1"/>
</dbReference>
<keyword evidence="4 5" id="KW-0472">Membrane</keyword>
<dbReference type="Gene3D" id="1.20.1250.20">
    <property type="entry name" value="MFS general substrate transporter like domains"/>
    <property type="match status" value="1"/>
</dbReference>
<dbReference type="Pfam" id="PF00083">
    <property type="entry name" value="Sugar_tr"/>
    <property type="match status" value="1"/>
</dbReference>
<feature type="domain" description="Major facilitator superfamily (MFS) profile" evidence="6">
    <location>
        <begin position="1"/>
        <end position="142"/>
    </location>
</feature>
<evidence type="ECO:0000313" key="7">
    <source>
        <dbReference type="EMBL" id="JAS30284.1"/>
    </source>
</evidence>
<accession>A0A1B6DX73</accession>
<dbReference type="InterPro" id="IPR050549">
    <property type="entry name" value="MFS_Trehalose_Transporter"/>
</dbReference>
<evidence type="ECO:0000256" key="3">
    <source>
        <dbReference type="ARBA" id="ARBA00022989"/>
    </source>
</evidence>
<feature type="transmembrane region" description="Helical" evidence="5">
    <location>
        <begin position="119"/>
        <end position="138"/>
    </location>
</feature>
<evidence type="ECO:0000256" key="4">
    <source>
        <dbReference type="ARBA" id="ARBA00023136"/>
    </source>
</evidence>